<evidence type="ECO:0000313" key="2">
    <source>
        <dbReference type="EMBL" id="WOJ91282.1"/>
    </source>
</evidence>
<protein>
    <submittedName>
        <fullName evidence="2">Substrate-binding domain-containing protein</fullName>
    </submittedName>
</protein>
<reference evidence="2 3" key="1">
    <citation type="submission" date="2023-10" db="EMBL/GenBank/DDBJ databases">
        <title>Novel methanotroph of the genus Methylocapsa from a subarctic wetland.</title>
        <authorList>
            <person name="Belova S.E."/>
            <person name="Oshkin I.Y."/>
            <person name="Miroshnikov K."/>
            <person name="Dedysh S.N."/>
        </authorList>
    </citation>
    <scope>NUCLEOTIDE SEQUENCE [LARGE SCALE GENOMIC DNA]</scope>
    <source>
        <strain evidence="2 3">RX1</strain>
    </source>
</reference>
<dbReference type="RefSeq" id="WP_407340877.1">
    <property type="nucleotide sequence ID" value="NZ_CP136862.1"/>
</dbReference>
<accession>A0ABZ0HVG3</accession>
<dbReference type="EMBL" id="CP136862">
    <property type="protein sequence ID" value="WOJ91282.1"/>
    <property type="molecule type" value="Genomic_DNA"/>
</dbReference>
<keyword evidence="1" id="KW-0732">Signal</keyword>
<dbReference type="Gene3D" id="3.40.190.10">
    <property type="entry name" value="Periplasmic binding protein-like II"/>
    <property type="match status" value="2"/>
</dbReference>
<organism evidence="2 3">
    <name type="scientific">Methylocapsa polymorpha</name>
    <dbReference type="NCBI Taxonomy" id="3080828"/>
    <lineage>
        <taxon>Bacteria</taxon>
        <taxon>Pseudomonadati</taxon>
        <taxon>Pseudomonadota</taxon>
        <taxon>Alphaproteobacteria</taxon>
        <taxon>Hyphomicrobiales</taxon>
        <taxon>Beijerinckiaceae</taxon>
        <taxon>Methylocapsa</taxon>
    </lineage>
</organism>
<evidence type="ECO:0000256" key="1">
    <source>
        <dbReference type="SAM" id="SignalP"/>
    </source>
</evidence>
<proteinExistence type="predicted"/>
<dbReference type="Pfam" id="PF13531">
    <property type="entry name" value="SBP_bac_11"/>
    <property type="match status" value="1"/>
</dbReference>
<evidence type="ECO:0000313" key="3">
    <source>
        <dbReference type="Proteomes" id="UP001626536"/>
    </source>
</evidence>
<dbReference type="SUPFAM" id="SSF53850">
    <property type="entry name" value="Periplasmic binding protein-like II"/>
    <property type="match status" value="1"/>
</dbReference>
<name>A0ABZ0HVG3_9HYPH</name>
<dbReference type="Proteomes" id="UP001626536">
    <property type="component" value="Chromosome"/>
</dbReference>
<feature type="signal peptide" evidence="1">
    <location>
        <begin position="1"/>
        <end position="27"/>
    </location>
</feature>
<gene>
    <name evidence="2" type="ORF">RZS28_08515</name>
</gene>
<sequence length="280" mass="30179">MLGTKLRRLIFSASAAAFTMIYSSAHAASTISIGVDPTFANALTDIVGAFQNYYVVNGNLTYNVVLTIDSSPNLESNIVNGGSSPPYDLFLSSNGLAPLDLFANHNSLVVGNPFPYAKDSLMLYSTLVDISAGLPTSLTQPFVIPDPTQDVFGLSAAEVLATTPGALYAQSHGYIQTRPDVGTTFAAADGGFFQYGFVAKSQICQYYGSAEHYVDGTYHHEYLYNDWRHPYLPIVLIGTKLARTRAADVETELTNFVNFLTGVGATAGTDVIKQYCYKTP</sequence>
<keyword evidence="3" id="KW-1185">Reference proteome</keyword>
<feature type="chain" id="PRO_5046016604" evidence="1">
    <location>
        <begin position="28"/>
        <end position="280"/>
    </location>
</feature>